<evidence type="ECO:0000313" key="2">
    <source>
        <dbReference type="EMBL" id="KNC87903.1"/>
    </source>
</evidence>
<organism evidence="2 3">
    <name type="scientific">Sphaeroforma arctica JP610</name>
    <dbReference type="NCBI Taxonomy" id="667725"/>
    <lineage>
        <taxon>Eukaryota</taxon>
        <taxon>Ichthyosporea</taxon>
        <taxon>Ichthyophonida</taxon>
        <taxon>Sphaeroforma</taxon>
    </lineage>
</organism>
<protein>
    <submittedName>
        <fullName evidence="2">Uncharacterized protein</fullName>
    </submittedName>
</protein>
<dbReference type="RefSeq" id="XP_014161805.1">
    <property type="nucleotide sequence ID" value="XM_014306330.1"/>
</dbReference>
<dbReference type="EMBL" id="KQ241597">
    <property type="protein sequence ID" value="KNC87903.1"/>
    <property type="molecule type" value="Genomic_DNA"/>
</dbReference>
<accession>A0A0L0GHS8</accession>
<feature type="chain" id="PRO_5005539284" evidence="1">
    <location>
        <begin position="25"/>
        <end position="133"/>
    </location>
</feature>
<dbReference type="GeneID" id="25900539"/>
<keyword evidence="1" id="KW-0732">Signal</keyword>
<evidence type="ECO:0000256" key="1">
    <source>
        <dbReference type="SAM" id="SignalP"/>
    </source>
</evidence>
<evidence type="ECO:0000313" key="3">
    <source>
        <dbReference type="Proteomes" id="UP000054560"/>
    </source>
</evidence>
<dbReference type="AlphaFoldDB" id="A0A0L0GHS8"/>
<gene>
    <name evidence="2" type="ORF">SARC_00035</name>
</gene>
<reference evidence="2 3" key="1">
    <citation type="submission" date="2011-02" db="EMBL/GenBank/DDBJ databases">
        <title>The Genome Sequence of Sphaeroforma arctica JP610.</title>
        <authorList>
            <consortium name="The Broad Institute Genome Sequencing Platform"/>
            <person name="Russ C."/>
            <person name="Cuomo C."/>
            <person name="Young S.K."/>
            <person name="Zeng Q."/>
            <person name="Gargeya S."/>
            <person name="Alvarado L."/>
            <person name="Berlin A."/>
            <person name="Chapman S.B."/>
            <person name="Chen Z."/>
            <person name="Freedman E."/>
            <person name="Gellesch M."/>
            <person name="Goldberg J."/>
            <person name="Griggs A."/>
            <person name="Gujja S."/>
            <person name="Heilman E."/>
            <person name="Heiman D."/>
            <person name="Howarth C."/>
            <person name="Mehta T."/>
            <person name="Neiman D."/>
            <person name="Pearson M."/>
            <person name="Roberts A."/>
            <person name="Saif S."/>
            <person name="Shea T."/>
            <person name="Shenoy N."/>
            <person name="Sisk P."/>
            <person name="Stolte C."/>
            <person name="Sykes S."/>
            <person name="White J."/>
            <person name="Yandava C."/>
            <person name="Burger G."/>
            <person name="Gray M.W."/>
            <person name="Holland P.W.H."/>
            <person name="King N."/>
            <person name="Lang F.B.F."/>
            <person name="Roger A.J."/>
            <person name="Ruiz-Trillo I."/>
            <person name="Haas B."/>
            <person name="Nusbaum C."/>
            <person name="Birren B."/>
        </authorList>
    </citation>
    <scope>NUCLEOTIDE SEQUENCE [LARGE SCALE GENOMIC DNA]</scope>
    <source>
        <strain evidence="2 3">JP610</strain>
    </source>
</reference>
<proteinExistence type="predicted"/>
<dbReference type="Proteomes" id="UP000054560">
    <property type="component" value="Unassembled WGS sequence"/>
</dbReference>
<name>A0A0L0GHS8_9EUKA</name>
<sequence>MFSSVYFTVCMSLWLHISSSSTDAAPAAWTIRPLSKSRHWMTDHTELVRRVFLNDVRSTLQERSEVISGVQDTNTWEDRQMLVRQQLLEVLGPLPTEKTPLNVQMKGRLSWDDGNIVVEKVCECTYEREDELG</sequence>
<feature type="signal peptide" evidence="1">
    <location>
        <begin position="1"/>
        <end position="24"/>
    </location>
</feature>
<keyword evidence="3" id="KW-1185">Reference proteome</keyword>